<dbReference type="Proteomes" id="UP000436483">
    <property type="component" value="Unassembled WGS sequence"/>
</dbReference>
<dbReference type="EMBL" id="WURB01000022">
    <property type="protein sequence ID" value="MXQ13825.1"/>
    <property type="molecule type" value="Genomic_DNA"/>
</dbReference>
<dbReference type="AlphaFoldDB" id="A0A7X3MVM8"/>
<name>A0A7X3MVM8_9HYPH</name>
<proteinExistence type="predicted"/>
<evidence type="ECO:0000259" key="1">
    <source>
        <dbReference type="Pfam" id="PF03372"/>
    </source>
</evidence>
<dbReference type="InterPro" id="IPR005135">
    <property type="entry name" value="Endo/exonuclease/phosphatase"/>
</dbReference>
<dbReference type="OrthoDB" id="8047712at2"/>
<dbReference type="SUPFAM" id="SSF56219">
    <property type="entry name" value="DNase I-like"/>
    <property type="match status" value="1"/>
</dbReference>
<dbReference type="GO" id="GO:0004519">
    <property type="term" value="F:endonuclease activity"/>
    <property type="evidence" value="ECO:0007669"/>
    <property type="project" value="UniProtKB-KW"/>
</dbReference>
<reference evidence="2 3" key="2">
    <citation type="submission" date="2020-01" db="EMBL/GenBank/DDBJ databases">
        <title>Microvirga sp. nov., an arsenate reduction bacterium isolated from Tibet hotspring sediments.</title>
        <authorList>
            <person name="Xian W.-D."/>
            <person name="Li W.-J."/>
        </authorList>
    </citation>
    <scope>NUCLEOTIDE SEQUENCE [LARGE SCALE GENOMIC DNA]</scope>
    <source>
        <strain evidence="2 3">KCTC 23863</strain>
    </source>
</reference>
<feature type="domain" description="Endonuclease/exonuclease/phosphatase" evidence="1">
    <location>
        <begin position="72"/>
        <end position="332"/>
    </location>
</feature>
<keyword evidence="2" id="KW-0269">Exonuclease</keyword>
<accession>A0A7X3MVM8</accession>
<keyword evidence="2" id="KW-0378">Hydrolase</keyword>
<evidence type="ECO:0000313" key="2">
    <source>
        <dbReference type="EMBL" id="MXQ13825.1"/>
    </source>
</evidence>
<protein>
    <submittedName>
        <fullName evidence="2">Endonuclease/exonuclease/phosphatase family protein</fullName>
    </submittedName>
</protein>
<dbReference type="InterPro" id="IPR036691">
    <property type="entry name" value="Endo/exonu/phosph_ase_sf"/>
</dbReference>
<evidence type="ECO:0000313" key="3">
    <source>
        <dbReference type="Proteomes" id="UP000436483"/>
    </source>
</evidence>
<sequence length="345" mass="38322">MRPLIDRSVSDLPCPDPALLEEARRTAHASSAHRDVLSRIEAFRRLETRPPRNPVSCPGRLRIAALNAERLKRPEEVRRLADRVGAHVLLLSEVDVGMARSGNIHTIRELVAPMGEGYLYGVEFVELDLGDEQEMRCHAGQRNLCALHGNAIVSGLAVERPHVIPLEESGLWFQGFEGAQRRIGGRIALAACVADASRPLWVVSLHLESKTDPADRRLQIRNLLHALKRLAPDDACVIGGDFNTKALPSGVGERHLLLEEPERYEPLFADLREAGFSWARANRADPTQRDGPSKTHPRPFGKLDWFFTRGVRAENPQIVPSVDGQGQPISDHEMITVDVVLDEHA</sequence>
<keyword evidence="2" id="KW-0540">Nuclease</keyword>
<dbReference type="Pfam" id="PF03372">
    <property type="entry name" value="Exo_endo_phos"/>
    <property type="match status" value="1"/>
</dbReference>
<organism evidence="2 3">
    <name type="scientific">Microvirga makkahensis</name>
    <dbReference type="NCBI Taxonomy" id="1128670"/>
    <lineage>
        <taxon>Bacteria</taxon>
        <taxon>Pseudomonadati</taxon>
        <taxon>Pseudomonadota</taxon>
        <taxon>Alphaproteobacteria</taxon>
        <taxon>Hyphomicrobiales</taxon>
        <taxon>Methylobacteriaceae</taxon>
        <taxon>Microvirga</taxon>
    </lineage>
</organism>
<dbReference type="GO" id="GO:0004527">
    <property type="term" value="F:exonuclease activity"/>
    <property type="evidence" value="ECO:0007669"/>
    <property type="project" value="UniProtKB-KW"/>
</dbReference>
<keyword evidence="3" id="KW-1185">Reference proteome</keyword>
<reference evidence="2 3" key="1">
    <citation type="submission" date="2019-12" db="EMBL/GenBank/DDBJ databases">
        <authorList>
            <person name="Yuan C.-G."/>
        </authorList>
    </citation>
    <scope>NUCLEOTIDE SEQUENCE [LARGE SCALE GENOMIC DNA]</scope>
    <source>
        <strain evidence="2 3">KCTC 23863</strain>
    </source>
</reference>
<dbReference type="Gene3D" id="3.60.10.10">
    <property type="entry name" value="Endonuclease/exonuclease/phosphatase"/>
    <property type="match status" value="1"/>
</dbReference>
<gene>
    <name evidence="2" type="ORF">GR328_20660</name>
</gene>
<dbReference type="RefSeq" id="WP_160887189.1">
    <property type="nucleotide sequence ID" value="NZ_WURB01000022.1"/>
</dbReference>
<keyword evidence="2" id="KW-0255">Endonuclease</keyword>
<comment type="caution">
    <text evidence="2">The sequence shown here is derived from an EMBL/GenBank/DDBJ whole genome shotgun (WGS) entry which is preliminary data.</text>
</comment>